<dbReference type="EMBL" id="JAHWDF010000004">
    <property type="protein sequence ID" value="MBW2961294.1"/>
    <property type="molecule type" value="Genomic_DNA"/>
</dbReference>
<evidence type="ECO:0000313" key="1">
    <source>
        <dbReference type="EMBL" id="MBW2961294.1"/>
    </source>
</evidence>
<comment type="caution">
    <text evidence="1">The sequence shown here is derived from an EMBL/GenBank/DDBJ whole genome shotgun (WGS) entry which is preliminary data.</text>
</comment>
<name>A0ABS6W0L2_9FLAO</name>
<evidence type="ECO:0008006" key="3">
    <source>
        <dbReference type="Google" id="ProtNLM"/>
    </source>
</evidence>
<keyword evidence="2" id="KW-1185">Reference proteome</keyword>
<organism evidence="1 2">
    <name type="scientific">Mesonia aestuariivivens</name>
    <dbReference type="NCBI Taxonomy" id="2796128"/>
    <lineage>
        <taxon>Bacteria</taxon>
        <taxon>Pseudomonadati</taxon>
        <taxon>Bacteroidota</taxon>
        <taxon>Flavobacteriia</taxon>
        <taxon>Flavobacteriales</taxon>
        <taxon>Flavobacteriaceae</taxon>
        <taxon>Mesonia</taxon>
    </lineage>
</organism>
<evidence type="ECO:0000313" key="2">
    <source>
        <dbReference type="Proteomes" id="UP000719267"/>
    </source>
</evidence>
<protein>
    <recommendedName>
        <fullName evidence="3">ArsR family transcriptional regulator</fullName>
    </recommendedName>
</protein>
<gene>
    <name evidence="1" type="ORF">KW502_05730</name>
</gene>
<accession>A0ABS6W0L2</accession>
<proteinExistence type="predicted"/>
<dbReference type="RefSeq" id="WP_219039574.1">
    <property type="nucleotide sequence ID" value="NZ_JAHWDF010000004.1"/>
</dbReference>
<reference evidence="1 2" key="1">
    <citation type="submission" date="2021-07" db="EMBL/GenBank/DDBJ databases">
        <title>Mesonia aestuariivivens sp. nov., isolated from a tidal flat.</title>
        <authorList>
            <person name="Kim Y.-O."/>
            <person name="Yoon J.-H."/>
        </authorList>
    </citation>
    <scope>NUCLEOTIDE SEQUENCE [LARGE SCALE GENOMIC DNA]</scope>
    <source>
        <strain evidence="1 2">JHPTF-M18</strain>
    </source>
</reference>
<dbReference type="Proteomes" id="UP000719267">
    <property type="component" value="Unassembled WGS sequence"/>
</dbReference>
<sequence length="77" mass="9079">MQYTDEEISKLKAMLLFLVKKKHNESDGHCGFHINELEPVLKQLEEDGEVETRPTINTRMYFLKNGTLFHNDQNDQQ</sequence>